<dbReference type="OrthoDB" id="1156172at2"/>
<dbReference type="PANTHER" id="PTHR47893">
    <property type="entry name" value="REGULATORY PROTEIN PCHR"/>
    <property type="match status" value="1"/>
</dbReference>
<sequence>MVFEFIAEPSFDFLTSFGRQIGVPVHNNSLKIPASLGEGSIRRIELGDDFKGIVHRYRLHQDFVLRRKAPAVPQDLITIILNSNETPGKWMSTGQGDISFSKNNDSAVQIASTDIDTETFFPAHTDIYFMVIGVSSIVLNSLLHMDRPNALVDVIRKPLSSFLFYESMTPDMQRVFVELTGSNNRKDFLVRLYCQNKVREIIHLLFSKLVHRECAQHNKVHNTDADRILKVRAAILTDLSQPPHLENLATLVGMSETKMKGLFKQVFGDSIYNYYQAARMTEAARLLRQGGLSVSETGYQLGFSNLSHFSRLFERHHGLKPKKYTLAG</sequence>
<keyword evidence="2 5" id="KW-0238">DNA-binding</keyword>
<dbReference type="InterPro" id="IPR053142">
    <property type="entry name" value="PchR_regulatory_protein"/>
</dbReference>
<keyword evidence="3" id="KW-0804">Transcription</keyword>
<dbReference type="InterPro" id="IPR020449">
    <property type="entry name" value="Tscrpt_reg_AraC-type_HTH"/>
</dbReference>
<keyword evidence="6" id="KW-1185">Reference proteome</keyword>
<dbReference type="SUPFAM" id="SSF46689">
    <property type="entry name" value="Homeodomain-like"/>
    <property type="match status" value="2"/>
</dbReference>
<accession>A0A1I0RFG6</accession>
<evidence type="ECO:0000256" key="2">
    <source>
        <dbReference type="ARBA" id="ARBA00023125"/>
    </source>
</evidence>
<dbReference type="PANTHER" id="PTHR47893:SF1">
    <property type="entry name" value="REGULATORY PROTEIN PCHR"/>
    <property type="match status" value="1"/>
</dbReference>
<dbReference type="GO" id="GO:0043565">
    <property type="term" value="F:sequence-specific DNA binding"/>
    <property type="evidence" value="ECO:0007669"/>
    <property type="project" value="InterPro"/>
</dbReference>
<evidence type="ECO:0000313" key="6">
    <source>
        <dbReference type="Proteomes" id="UP000199310"/>
    </source>
</evidence>
<dbReference type="PROSITE" id="PS00041">
    <property type="entry name" value="HTH_ARAC_FAMILY_1"/>
    <property type="match status" value="1"/>
</dbReference>
<dbReference type="Gene3D" id="1.10.10.60">
    <property type="entry name" value="Homeodomain-like"/>
    <property type="match status" value="2"/>
</dbReference>
<dbReference type="PRINTS" id="PR00032">
    <property type="entry name" value="HTHARAC"/>
</dbReference>
<proteinExistence type="predicted"/>
<dbReference type="STRING" id="29529.SAMN04488122_2762"/>
<organism evidence="5 6">
    <name type="scientific">Chitinophaga arvensicola</name>
    <dbReference type="NCBI Taxonomy" id="29529"/>
    <lineage>
        <taxon>Bacteria</taxon>
        <taxon>Pseudomonadati</taxon>
        <taxon>Bacteroidota</taxon>
        <taxon>Chitinophagia</taxon>
        <taxon>Chitinophagales</taxon>
        <taxon>Chitinophagaceae</taxon>
        <taxon>Chitinophaga</taxon>
    </lineage>
</organism>
<dbReference type="RefSeq" id="WP_089895591.1">
    <property type="nucleotide sequence ID" value="NZ_FOJG01000001.1"/>
</dbReference>
<evidence type="ECO:0000256" key="3">
    <source>
        <dbReference type="ARBA" id="ARBA00023163"/>
    </source>
</evidence>
<dbReference type="InterPro" id="IPR018060">
    <property type="entry name" value="HTH_AraC"/>
</dbReference>
<name>A0A1I0RFG6_9BACT</name>
<keyword evidence="1" id="KW-0805">Transcription regulation</keyword>
<dbReference type="Proteomes" id="UP000199310">
    <property type="component" value="Unassembled WGS sequence"/>
</dbReference>
<gene>
    <name evidence="5" type="ORF">SAMN04488122_2762</name>
</gene>
<dbReference type="InterPro" id="IPR009057">
    <property type="entry name" value="Homeodomain-like_sf"/>
</dbReference>
<dbReference type="AlphaFoldDB" id="A0A1I0RFG6"/>
<evidence type="ECO:0000259" key="4">
    <source>
        <dbReference type="PROSITE" id="PS01124"/>
    </source>
</evidence>
<dbReference type="EMBL" id="FOJG01000001">
    <property type="protein sequence ID" value="SEW39576.1"/>
    <property type="molecule type" value="Genomic_DNA"/>
</dbReference>
<feature type="domain" description="HTH araC/xylS-type" evidence="4">
    <location>
        <begin position="229"/>
        <end position="327"/>
    </location>
</feature>
<evidence type="ECO:0000256" key="1">
    <source>
        <dbReference type="ARBA" id="ARBA00023015"/>
    </source>
</evidence>
<dbReference type="InterPro" id="IPR018062">
    <property type="entry name" value="HTH_AraC-typ_CS"/>
</dbReference>
<dbReference type="SMART" id="SM00342">
    <property type="entry name" value="HTH_ARAC"/>
    <property type="match status" value="1"/>
</dbReference>
<evidence type="ECO:0000313" key="5">
    <source>
        <dbReference type="EMBL" id="SEW39576.1"/>
    </source>
</evidence>
<protein>
    <submittedName>
        <fullName evidence="5">AraC-type DNA-binding protein</fullName>
    </submittedName>
</protein>
<dbReference type="GO" id="GO:0003700">
    <property type="term" value="F:DNA-binding transcription factor activity"/>
    <property type="evidence" value="ECO:0007669"/>
    <property type="project" value="InterPro"/>
</dbReference>
<dbReference type="Pfam" id="PF12833">
    <property type="entry name" value="HTH_18"/>
    <property type="match status" value="1"/>
</dbReference>
<dbReference type="PROSITE" id="PS01124">
    <property type="entry name" value="HTH_ARAC_FAMILY_2"/>
    <property type="match status" value="1"/>
</dbReference>
<reference evidence="6" key="1">
    <citation type="submission" date="2016-10" db="EMBL/GenBank/DDBJ databases">
        <authorList>
            <person name="Varghese N."/>
            <person name="Submissions S."/>
        </authorList>
    </citation>
    <scope>NUCLEOTIDE SEQUENCE [LARGE SCALE GENOMIC DNA]</scope>
    <source>
        <strain evidence="6">DSM 3695</strain>
    </source>
</reference>